<sequence length="240" mass="24591">MTGTIVNTLAILVGGALGLLIKRGVPKHIENSVMISLGVGIVIVALNGVIASMFTASPEGKLSDSGGLLLIVSLALGTLVGELLRIDDHLSNLGMKIENKLGVAGFAKGFISASLIFCVGAMSIIGPLNDGLRGDSSVLFIKSALDGTTSLILASTLGVGVLFSAVPVLVYQGAVALLAGVLTQVVSDSLLSMICMVGYAIVLCIGLNFVGCAKIKTANLLPALLVPVVYNMLIMLKTLW</sequence>
<dbReference type="AlphaFoldDB" id="A0A926E0G0"/>
<keyword evidence="1" id="KW-0812">Transmembrane</keyword>
<dbReference type="RefSeq" id="WP_249283211.1">
    <property type="nucleotide sequence ID" value="NZ_JACRST010000014.1"/>
</dbReference>
<evidence type="ECO:0000313" key="3">
    <source>
        <dbReference type="Proteomes" id="UP000653127"/>
    </source>
</evidence>
<keyword evidence="1" id="KW-1133">Transmembrane helix</keyword>
<feature type="transmembrane region" description="Helical" evidence="1">
    <location>
        <begin position="33"/>
        <end position="54"/>
    </location>
</feature>
<keyword evidence="1" id="KW-0472">Membrane</keyword>
<protein>
    <submittedName>
        <fullName evidence="2">DUF554 domain-containing protein</fullName>
    </submittedName>
</protein>
<feature type="transmembrane region" description="Helical" evidence="1">
    <location>
        <begin position="105"/>
        <end position="128"/>
    </location>
</feature>
<keyword evidence="3" id="KW-1185">Reference proteome</keyword>
<dbReference type="Proteomes" id="UP000653127">
    <property type="component" value="Unassembled WGS sequence"/>
</dbReference>
<evidence type="ECO:0000313" key="2">
    <source>
        <dbReference type="EMBL" id="MBC8547137.1"/>
    </source>
</evidence>
<dbReference type="EMBL" id="JACRST010000014">
    <property type="protein sequence ID" value="MBC8547137.1"/>
    <property type="molecule type" value="Genomic_DNA"/>
</dbReference>
<comment type="caution">
    <text evidence="2">The sequence shown here is derived from an EMBL/GenBank/DDBJ whole genome shotgun (WGS) entry which is preliminary data.</text>
</comment>
<dbReference type="Pfam" id="PF04474">
    <property type="entry name" value="DUF554"/>
    <property type="match status" value="1"/>
</dbReference>
<organism evidence="2 3">
    <name type="scientific">Ligaoa zhengdingensis</name>
    <dbReference type="NCBI Taxonomy" id="2763658"/>
    <lineage>
        <taxon>Bacteria</taxon>
        <taxon>Bacillati</taxon>
        <taxon>Bacillota</taxon>
        <taxon>Clostridia</taxon>
        <taxon>Eubacteriales</taxon>
        <taxon>Oscillospiraceae</taxon>
        <taxon>Ligaoa</taxon>
    </lineage>
</organism>
<dbReference type="PANTHER" id="PTHR36111:SF2">
    <property type="entry name" value="INNER MEMBRANE PROTEIN"/>
    <property type="match status" value="1"/>
</dbReference>
<feature type="transmembrane region" description="Helical" evidence="1">
    <location>
        <begin position="217"/>
        <end position="236"/>
    </location>
</feature>
<feature type="transmembrane region" description="Helical" evidence="1">
    <location>
        <begin position="190"/>
        <end position="211"/>
    </location>
</feature>
<accession>A0A926E0G0</accession>
<reference evidence="2" key="1">
    <citation type="submission" date="2020-08" db="EMBL/GenBank/DDBJ databases">
        <title>Genome public.</title>
        <authorList>
            <person name="Liu C."/>
            <person name="Sun Q."/>
        </authorList>
    </citation>
    <scope>NUCLEOTIDE SEQUENCE</scope>
    <source>
        <strain evidence="2">NSJ-31</strain>
    </source>
</reference>
<feature type="transmembrane region" description="Helical" evidence="1">
    <location>
        <begin position="148"/>
        <end position="178"/>
    </location>
</feature>
<dbReference type="InterPro" id="IPR007563">
    <property type="entry name" value="DUF554"/>
</dbReference>
<feature type="transmembrane region" description="Helical" evidence="1">
    <location>
        <begin position="6"/>
        <end position="21"/>
    </location>
</feature>
<gene>
    <name evidence="2" type="ORF">H8711_09375</name>
</gene>
<proteinExistence type="predicted"/>
<name>A0A926E0G0_9FIRM</name>
<dbReference type="PANTHER" id="PTHR36111">
    <property type="entry name" value="INNER MEMBRANE PROTEIN-RELATED"/>
    <property type="match status" value="1"/>
</dbReference>
<feature type="transmembrane region" description="Helical" evidence="1">
    <location>
        <begin position="66"/>
        <end position="84"/>
    </location>
</feature>
<evidence type="ECO:0000256" key="1">
    <source>
        <dbReference type="SAM" id="Phobius"/>
    </source>
</evidence>